<dbReference type="PATRIC" id="fig|1653476.3.peg.1315"/>
<dbReference type="Gene3D" id="3.30.2130.10">
    <property type="entry name" value="VC0802-like"/>
    <property type="match status" value="1"/>
</dbReference>
<keyword evidence="3" id="KW-1185">Reference proteome</keyword>
<proteinExistence type="predicted"/>
<name>A0A0U5ARU0_9BACT</name>
<dbReference type="SUPFAM" id="SSF55021">
    <property type="entry name" value="ACT-like"/>
    <property type="match status" value="2"/>
</dbReference>
<evidence type="ECO:0000313" key="3">
    <source>
        <dbReference type="Proteomes" id="UP000068196"/>
    </source>
</evidence>
<dbReference type="PANTHER" id="PTHR40099:SF1">
    <property type="entry name" value="ACETOLACTATE SYNTHASE, SMALL SUBUNIT"/>
    <property type="match status" value="1"/>
</dbReference>
<dbReference type="Proteomes" id="UP000068196">
    <property type="component" value="Chromosome"/>
</dbReference>
<dbReference type="OrthoDB" id="9790662at2"/>
<reference evidence="3" key="2">
    <citation type="journal article" date="2016" name="Int. J. Syst. Evol. Microbiol.">
        <title>Caldimicrobium thiodismutans sp. nov., a sulfur-disproportionating bacterium isolated from a hot spring.</title>
        <authorList>
            <person name="Kojima H."/>
            <person name="Umezawa K."/>
            <person name="Fukui M."/>
        </authorList>
    </citation>
    <scope>NUCLEOTIDE SEQUENCE [LARGE SCALE GENOMIC DNA]</scope>
    <source>
        <strain evidence="3">TF1</strain>
    </source>
</reference>
<dbReference type="KEGG" id="cthi:THC_1265"/>
<evidence type="ECO:0000313" key="2">
    <source>
        <dbReference type="EMBL" id="BAU23633.1"/>
    </source>
</evidence>
<sequence length="144" mass="16233">MEAIPVLSIFAENKPGKLEKITEVLAREGINILGFSIVSVKDFGIIKFLVDKPELAFQKFKERGFTVAKVPCLGLELEDRPGGLYEMVKLISSKGINIESALVYVAETRKRAYFVFEADNLDSAWETLKEEKVNFLKPSDFINE</sequence>
<organism evidence="2 3">
    <name type="scientific">Caldimicrobium thiodismutans</name>
    <dbReference type="NCBI Taxonomy" id="1653476"/>
    <lineage>
        <taxon>Bacteria</taxon>
        <taxon>Pseudomonadati</taxon>
        <taxon>Thermodesulfobacteriota</taxon>
        <taxon>Thermodesulfobacteria</taxon>
        <taxon>Thermodesulfobacteriales</taxon>
        <taxon>Thermodesulfobacteriaceae</taxon>
        <taxon>Caldimicrobium</taxon>
    </lineage>
</organism>
<dbReference type="STRING" id="1653476.THC_1265"/>
<dbReference type="PANTHER" id="PTHR40099">
    <property type="entry name" value="ACETOLACTATE SYNTHASE, SMALL SUBUNIT"/>
    <property type="match status" value="1"/>
</dbReference>
<dbReference type="Pfam" id="PF19571">
    <property type="entry name" value="ACT_8"/>
    <property type="match status" value="1"/>
</dbReference>
<protein>
    <submittedName>
        <fullName evidence="2">Acetolactate synthase</fullName>
    </submittedName>
</protein>
<feature type="domain" description="ACT" evidence="1">
    <location>
        <begin position="6"/>
        <end position="82"/>
    </location>
</feature>
<dbReference type="RefSeq" id="WP_068514928.1">
    <property type="nucleotide sequence ID" value="NZ_AP014945.1"/>
</dbReference>
<dbReference type="InterPro" id="IPR002912">
    <property type="entry name" value="ACT_dom"/>
</dbReference>
<dbReference type="EMBL" id="AP014945">
    <property type="protein sequence ID" value="BAU23633.1"/>
    <property type="molecule type" value="Genomic_DNA"/>
</dbReference>
<dbReference type="PROSITE" id="PS51671">
    <property type="entry name" value="ACT"/>
    <property type="match status" value="1"/>
</dbReference>
<accession>A0A0U5ARU0</accession>
<gene>
    <name evidence="2" type="ORF">THC_1265</name>
</gene>
<dbReference type="AlphaFoldDB" id="A0A0U5ARU0"/>
<dbReference type="InterPro" id="IPR045865">
    <property type="entry name" value="ACT-like_dom_sf"/>
</dbReference>
<evidence type="ECO:0000259" key="1">
    <source>
        <dbReference type="PROSITE" id="PS51671"/>
    </source>
</evidence>
<dbReference type="InterPro" id="IPR045739">
    <property type="entry name" value="ACT_dom_pair"/>
</dbReference>
<reference evidence="2 3" key="1">
    <citation type="journal article" date="2016" name="Int. J. Syst. Evol. Microbiol.">
        <title>Caldimicrobium thiodismutans sp. nov., a sulfur-disproportionating bacterium isolated from a hot spring, and emended description of the genus Caldimicrobium.</title>
        <authorList>
            <person name="Kojima H."/>
            <person name="Umezawa K."/>
            <person name="Fukui M."/>
        </authorList>
    </citation>
    <scope>NUCLEOTIDE SEQUENCE [LARGE SCALE GENOMIC DNA]</scope>
    <source>
        <strain evidence="2 3">TF1</strain>
    </source>
</reference>